<keyword evidence="6" id="KW-1185">Reference proteome</keyword>
<reference evidence="5" key="1">
    <citation type="submission" date="2020-05" db="EMBL/GenBank/DDBJ databases">
        <title>Phylogenomic resolution of chytrid fungi.</title>
        <authorList>
            <person name="Stajich J.E."/>
            <person name="Amses K."/>
            <person name="Simmons R."/>
            <person name="Seto K."/>
            <person name="Myers J."/>
            <person name="Bonds A."/>
            <person name="Quandt C.A."/>
            <person name="Barry K."/>
            <person name="Liu P."/>
            <person name="Grigoriev I."/>
            <person name="Longcore J.E."/>
            <person name="James T.Y."/>
        </authorList>
    </citation>
    <scope>NUCLEOTIDE SEQUENCE</scope>
    <source>
        <strain evidence="5">JEL0513</strain>
    </source>
</reference>
<dbReference type="Gene3D" id="3.80.10.10">
    <property type="entry name" value="Ribonuclease Inhibitor"/>
    <property type="match status" value="2"/>
</dbReference>
<evidence type="ECO:0000256" key="1">
    <source>
        <dbReference type="ARBA" id="ARBA00004245"/>
    </source>
</evidence>
<dbReference type="Proteomes" id="UP001211907">
    <property type="component" value="Unassembled WGS sequence"/>
</dbReference>
<keyword evidence="3" id="KW-0206">Cytoskeleton</keyword>
<organism evidence="5 6">
    <name type="scientific">Physocladia obscura</name>
    <dbReference type="NCBI Taxonomy" id="109957"/>
    <lineage>
        <taxon>Eukaryota</taxon>
        <taxon>Fungi</taxon>
        <taxon>Fungi incertae sedis</taxon>
        <taxon>Chytridiomycota</taxon>
        <taxon>Chytridiomycota incertae sedis</taxon>
        <taxon>Chytridiomycetes</taxon>
        <taxon>Chytridiales</taxon>
        <taxon>Chytriomycetaceae</taxon>
        <taxon>Physocladia</taxon>
    </lineage>
</organism>
<sequence>MEQSLILPKLSKDGGDTVSVQETTLISETGEVIKEITTTETHQIVTLKPIEIEVEEIVQEDQRETVLEEGELDIVWLANELTANTGIATLELSDSGLTTEEVVIFAKSLEVNTTLEELNVSDNNITEEGLLAFARAIRLNKTLRELKIGTQPGIISDKIELELASAIESNKFIIVFTYAFRNSAAALIVQKAIVRNEAAYQLRLHKKTTKTIYFEELTEVKTVKKNRRVLKGAISEDNYAATEDDCDGEEDDEGLEEFEITEDRDGDMREKNGVIESVNLKKISTTMDTNVSEVSESAAAAAVEASSTNEHIAVSDTLAVENKEIVLEFTTDSFFIPKKTETVSEVAVFGNSITETAGSSHQTATAEIFESAPEATHLPDDSVSIKYEVFANQTAILEESAATDDNYTSIVASELSYPLVATSVGHLNSTETLKDNRSPFIADYIKPIDIIPTSYNLSDNTTMPTFIQDDAMELPPNCVTYISESVLSLETSVPAVFVETEAVKVPAISAAIIAVETTTAADSESDIVEEIPISTTVQTETKKTISDSTSEFFSTLFAPRDNSDTVSIHETTVVSETGDIIKEIITTETHEAVTTKPIEIEIEETERQVVETVLEENELDLVLLAQELTENTGMATLVLSDDGLTAEEIVMFAKALEVNHTLEKLNIEGNDITEEGFLALIRAIRVNKTLREIIIGTQQIVISEKIEEELASALEVNEYIVVFKYKFRNAATALRVQTVLTRNQIQYDIWLHQKKTRTVYVTEKTQVTTIKKDRRLLRRLRQAAVVAAAAGEITDAEYSAEEFAEDDDDHDAFSDDEAKDKHETREPHGVKEITLIQNITETDEPFEATINEAEEVIPVQAGISLHEEILAASRANAAVDTDFHETSLTKTDFINYQSH</sequence>
<feature type="region of interest" description="Disordered" evidence="4">
    <location>
        <begin position="802"/>
        <end position="826"/>
    </location>
</feature>
<dbReference type="InterPro" id="IPR004934">
    <property type="entry name" value="TMOD"/>
</dbReference>
<evidence type="ECO:0000256" key="4">
    <source>
        <dbReference type="SAM" id="MobiDB-lite"/>
    </source>
</evidence>
<dbReference type="GO" id="GO:0051694">
    <property type="term" value="P:pointed-end actin filament capping"/>
    <property type="evidence" value="ECO:0007669"/>
    <property type="project" value="InterPro"/>
</dbReference>
<accession>A0AAD5T5H2</accession>
<dbReference type="PANTHER" id="PTHR10901">
    <property type="entry name" value="TROPOMODULIN"/>
    <property type="match status" value="1"/>
</dbReference>
<dbReference type="PANTHER" id="PTHR10901:SF6">
    <property type="entry name" value="TROPOMODULIN, ISOFORM N"/>
    <property type="match status" value="1"/>
</dbReference>
<dbReference type="SUPFAM" id="SSF52047">
    <property type="entry name" value="RNI-like"/>
    <property type="match status" value="2"/>
</dbReference>
<dbReference type="GO" id="GO:0005523">
    <property type="term" value="F:tropomyosin binding"/>
    <property type="evidence" value="ECO:0007669"/>
    <property type="project" value="InterPro"/>
</dbReference>
<dbReference type="InterPro" id="IPR032675">
    <property type="entry name" value="LRR_dom_sf"/>
</dbReference>
<dbReference type="InterPro" id="IPR001611">
    <property type="entry name" value="Leu-rich_rpt"/>
</dbReference>
<dbReference type="GO" id="GO:0005856">
    <property type="term" value="C:cytoskeleton"/>
    <property type="evidence" value="ECO:0007669"/>
    <property type="project" value="UniProtKB-SubCell"/>
</dbReference>
<dbReference type="AlphaFoldDB" id="A0AAD5T5H2"/>
<keyword evidence="2" id="KW-0963">Cytoplasm</keyword>
<evidence type="ECO:0000256" key="2">
    <source>
        <dbReference type="ARBA" id="ARBA00022490"/>
    </source>
</evidence>
<protein>
    <submittedName>
        <fullName evidence="5">Uncharacterized protein</fullName>
    </submittedName>
</protein>
<name>A0AAD5T5H2_9FUNG</name>
<gene>
    <name evidence="5" type="ORF">HK100_007813</name>
</gene>
<dbReference type="SMART" id="SM00368">
    <property type="entry name" value="LRR_RI"/>
    <property type="match status" value="4"/>
</dbReference>
<dbReference type="GO" id="GO:0007015">
    <property type="term" value="P:actin filament organization"/>
    <property type="evidence" value="ECO:0007669"/>
    <property type="project" value="TreeGrafter"/>
</dbReference>
<feature type="compositionally biased region" description="Basic and acidic residues" evidence="4">
    <location>
        <begin position="811"/>
        <end position="826"/>
    </location>
</feature>
<dbReference type="EMBL" id="JADGJH010000371">
    <property type="protein sequence ID" value="KAJ3130632.1"/>
    <property type="molecule type" value="Genomic_DNA"/>
</dbReference>
<comment type="caution">
    <text evidence="5">The sequence shown here is derived from an EMBL/GenBank/DDBJ whole genome shotgun (WGS) entry which is preliminary data.</text>
</comment>
<evidence type="ECO:0000313" key="6">
    <source>
        <dbReference type="Proteomes" id="UP001211907"/>
    </source>
</evidence>
<evidence type="ECO:0000313" key="5">
    <source>
        <dbReference type="EMBL" id="KAJ3130632.1"/>
    </source>
</evidence>
<evidence type="ECO:0000256" key="3">
    <source>
        <dbReference type="ARBA" id="ARBA00023212"/>
    </source>
</evidence>
<proteinExistence type="predicted"/>
<dbReference type="Pfam" id="PF13516">
    <property type="entry name" value="LRR_6"/>
    <property type="match status" value="2"/>
</dbReference>
<comment type="subcellular location">
    <subcellularLocation>
        <location evidence="1">Cytoplasm</location>
        <location evidence="1">Cytoskeleton</location>
    </subcellularLocation>
</comment>